<feature type="transmembrane region" description="Helical" evidence="1">
    <location>
        <begin position="71"/>
        <end position="92"/>
    </location>
</feature>
<dbReference type="InterPro" id="IPR049500">
    <property type="entry name" value="Peptidase_M50B-like"/>
</dbReference>
<keyword evidence="1" id="KW-0812">Transmembrane</keyword>
<dbReference type="Pfam" id="PF13398">
    <property type="entry name" value="Peptidase_M50B"/>
    <property type="match status" value="1"/>
</dbReference>
<feature type="transmembrane region" description="Helical" evidence="1">
    <location>
        <begin position="9"/>
        <end position="31"/>
    </location>
</feature>
<sequence>MKLSAQQRLLVFIAAAFVIDYLPIINLPFLWSETFFHEISHGLMALLTGGAIHNVSLNFDGSGVCTSSGGIRFLVSFSGYAGSALWGLLIYSIANSLSKTRAKLLVGTIAIMLAITLVLWARNLSTIVILIVLLLMYTIPLYKSLWISVKFFIQLVAIFVLLDAIRSPLYLLDGRAIGDGANLASLTGLPELFWVVVWFSIAVGCLYFLWTHAARRR</sequence>
<dbReference type="PANTHER" id="PTHR33979:SF2">
    <property type="entry name" value="PEPTIDASE M50B-LIKE-DOMAIN-CONTAINING PROTEIN"/>
    <property type="match status" value="1"/>
</dbReference>
<feature type="transmembrane region" description="Helical" evidence="1">
    <location>
        <begin position="152"/>
        <end position="172"/>
    </location>
</feature>
<evidence type="ECO:0008006" key="3">
    <source>
        <dbReference type="Google" id="ProtNLM"/>
    </source>
</evidence>
<dbReference type="AlphaFoldDB" id="A0A3B1BQ44"/>
<gene>
    <name evidence="2" type="ORF">MNBD_GAMMA24-1634</name>
</gene>
<reference evidence="2" key="1">
    <citation type="submission" date="2018-06" db="EMBL/GenBank/DDBJ databases">
        <authorList>
            <person name="Zhirakovskaya E."/>
        </authorList>
    </citation>
    <scope>NUCLEOTIDE SEQUENCE</scope>
</reference>
<dbReference type="EMBL" id="UOFZ01000127">
    <property type="protein sequence ID" value="VAX13608.1"/>
    <property type="molecule type" value="Genomic_DNA"/>
</dbReference>
<feature type="transmembrane region" description="Helical" evidence="1">
    <location>
        <begin position="127"/>
        <end position="145"/>
    </location>
</feature>
<accession>A0A3B1BQ44</accession>
<protein>
    <recommendedName>
        <fullName evidence="3">M50 family peptidase</fullName>
    </recommendedName>
</protein>
<feature type="transmembrane region" description="Helical" evidence="1">
    <location>
        <begin position="192"/>
        <end position="210"/>
    </location>
</feature>
<organism evidence="2">
    <name type="scientific">hydrothermal vent metagenome</name>
    <dbReference type="NCBI Taxonomy" id="652676"/>
    <lineage>
        <taxon>unclassified sequences</taxon>
        <taxon>metagenomes</taxon>
        <taxon>ecological metagenomes</taxon>
    </lineage>
</organism>
<proteinExistence type="predicted"/>
<evidence type="ECO:0000313" key="2">
    <source>
        <dbReference type="EMBL" id="VAX13608.1"/>
    </source>
</evidence>
<evidence type="ECO:0000256" key="1">
    <source>
        <dbReference type="SAM" id="Phobius"/>
    </source>
</evidence>
<dbReference type="PANTHER" id="PTHR33979">
    <property type="entry name" value="OS02G0221600 PROTEIN"/>
    <property type="match status" value="1"/>
</dbReference>
<keyword evidence="1" id="KW-1133">Transmembrane helix</keyword>
<keyword evidence="1" id="KW-0472">Membrane</keyword>
<feature type="transmembrane region" description="Helical" evidence="1">
    <location>
        <begin position="104"/>
        <end position="121"/>
    </location>
</feature>
<name>A0A3B1BQ44_9ZZZZ</name>